<reference evidence="3" key="2">
    <citation type="journal article" date="2010" name="Genome Res.">
        <title>Population genomic sequencing of Coccidioides fungi reveals recent hybridization and transposon control.</title>
        <authorList>
            <person name="Neafsey D.E."/>
            <person name="Barker B.M."/>
            <person name="Sharpton T.J."/>
            <person name="Stajich J.E."/>
            <person name="Park D.J."/>
            <person name="Whiston E."/>
            <person name="Hung C.-Y."/>
            <person name="McMahan C."/>
            <person name="White J."/>
            <person name="Sykes S."/>
            <person name="Heiman D."/>
            <person name="Young S."/>
            <person name="Zeng Q."/>
            <person name="Abouelleil A."/>
            <person name="Aftuck L."/>
            <person name="Bessette D."/>
            <person name="Brown A."/>
            <person name="FitzGerald M."/>
            <person name="Lui A."/>
            <person name="Macdonald J.P."/>
            <person name="Priest M."/>
            <person name="Orbach M.J."/>
            <person name="Galgiani J.N."/>
            <person name="Kirkland T.N."/>
            <person name="Cole G.T."/>
            <person name="Birren B.W."/>
            <person name="Henn M.R."/>
            <person name="Taylor J.W."/>
            <person name="Rounsley S.D."/>
        </authorList>
    </citation>
    <scope>GENOME REANNOTATION</scope>
    <source>
        <strain evidence="3">RS</strain>
    </source>
</reference>
<evidence type="ECO:0000256" key="1">
    <source>
        <dbReference type="SAM" id="MobiDB-lite"/>
    </source>
</evidence>
<feature type="compositionally biased region" description="Basic and acidic residues" evidence="1">
    <location>
        <begin position="492"/>
        <end position="515"/>
    </location>
</feature>
<reference evidence="3" key="1">
    <citation type="journal article" date="2009" name="Genome Res.">
        <title>Comparative genomic analyses of the human fungal pathogens Coccidioides and their relatives.</title>
        <authorList>
            <person name="Sharpton T.J."/>
            <person name="Stajich J.E."/>
            <person name="Rounsley S.D."/>
            <person name="Gardner M.J."/>
            <person name="Wortman J.R."/>
            <person name="Jordar V.S."/>
            <person name="Maiti R."/>
            <person name="Kodira C.D."/>
            <person name="Neafsey D.E."/>
            <person name="Zeng Q."/>
            <person name="Hung C.-Y."/>
            <person name="McMahan C."/>
            <person name="Muszewska A."/>
            <person name="Grynberg M."/>
            <person name="Mandel M.A."/>
            <person name="Kellner E.M."/>
            <person name="Barker B.M."/>
            <person name="Galgiani J.N."/>
            <person name="Orbach M.J."/>
            <person name="Kirkland T.N."/>
            <person name="Cole G.T."/>
            <person name="Henn M.R."/>
            <person name="Birren B.W."/>
            <person name="Taylor J.W."/>
        </authorList>
    </citation>
    <scope>NUCLEOTIDE SEQUENCE [LARGE SCALE GENOMIC DNA]</scope>
    <source>
        <strain evidence="3">RS</strain>
    </source>
</reference>
<protein>
    <submittedName>
        <fullName evidence="2">Uncharacterized protein</fullName>
    </submittedName>
</protein>
<feature type="compositionally biased region" description="Basic and acidic residues" evidence="1">
    <location>
        <begin position="430"/>
        <end position="439"/>
    </location>
</feature>
<dbReference type="OrthoDB" id="10254945at2759"/>
<dbReference type="AlphaFoldDB" id="J3K7R3"/>
<evidence type="ECO:0000313" key="2">
    <source>
        <dbReference type="EMBL" id="EAS30763.3"/>
    </source>
</evidence>
<gene>
    <name evidence="2" type="ORF">CIMG_06242</name>
</gene>
<dbReference type="EMBL" id="GG704912">
    <property type="protein sequence ID" value="EAS30763.3"/>
    <property type="molecule type" value="Genomic_DNA"/>
</dbReference>
<dbReference type="RefSeq" id="XP_001242346.2">
    <property type="nucleotide sequence ID" value="XM_001242345.2"/>
</dbReference>
<proteinExistence type="predicted"/>
<dbReference type="VEuPathDB" id="FungiDB:CIMG_06242"/>
<dbReference type="OMA" id="FMCAVTL"/>
<feature type="region of interest" description="Disordered" evidence="1">
    <location>
        <begin position="557"/>
        <end position="662"/>
    </location>
</feature>
<dbReference type="Proteomes" id="UP000001261">
    <property type="component" value="Unassembled WGS sequence"/>
</dbReference>
<dbReference type="STRING" id="246410.J3K7R3"/>
<keyword evidence="3" id="KW-1185">Reference proteome</keyword>
<feature type="region of interest" description="Disordered" evidence="1">
    <location>
        <begin position="411"/>
        <end position="515"/>
    </location>
</feature>
<dbReference type="InParanoid" id="J3K7R3"/>
<organism evidence="2 3">
    <name type="scientific">Coccidioides immitis (strain RS)</name>
    <name type="common">Valley fever fungus</name>
    <dbReference type="NCBI Taxonomy" id="246410"/>
    <lineage>
        <taxon>Eukaryota</taxon>
        <taxon>Fungi</taxon>
        <taxon>Dikarya</taxon>
        <taxon>Ascomycota</taxon>
        <taxon>Pezizomycotina</taxon>
        <taxon>Eurotiomycetes</taxon>
        <taxon>Eurotiomycetidae</taxon>
        <taxon>Onygenales</taxon>
        <taxon>Onygenaceae</taxon>
        <taxon>Coccidioides</taxon>
    </lineage>
</organism>
<feature type="compositionally biased region" description="Polar residues" evidence="1">
    <location>
        <begin position="471"/>
        <end position="486"/>
    </location>
</feature>
<dbReference type="GeneID" id="4560848"/>
<accession>J3K7R3</accession>
<evidence type="ECO:0000313" key="3">
    <source>
        <dbReference type="Proteomes" id="UP000001261"/>
    </source>
</evidence>
<name>J3K7R3_COCIM</name>
<dbReference type="KEGG" id="cim:CIMG_06242"/>
<sequence>MATRIKVEPDLYAPRFAPGKELVGTSQGNAFDKPPEGWILEELERFGGSGLMLTSALDVENPTEPDLQGPIHPMFQLERWPELMLDRARYDSFRPSFILATKLLKVAGPFLASVIPKLRMDSRKEYIVVKESVAESQLHRCFERLDVIAQHTEWRENSVMWPNIGRHGLTAPHGGGIEPDQPRDDEDVEVWENSTKRDISNGLPCRKMTVYLASQYGEALMKFGGMEPPSMIYLQVVFMCAVTLVHEIAHLAFSACFSNRPWRGEPLVKDEVLRELGSSLIAWLFKGWVPENISIDPNDKDDHSFKYGCCWYKQRRHPRAHPQYTTVHSMPMSYIQSILSQKKWDMFDEYDMPSYSMAVRTLLLEPSLPFPAGITARIARKAKRVQVDEDPALVPYSGIWDYHDPDWGESGRLGSNEKIPCSPKTPSLKSEVDARETNDGPRGGRSAISPPPANRKGEVSEEFSESAASSPINIWSIPSASKSPSPLQRGEMQPRSERSGQGDCVRSESANREECRDVGISYEECQTAGVQRSRFNGSTISYPRNLADVGANVTGPNSMPASLRQRRSACPSRPSFRGRGNGGHHISHDSVGNSHSQLDNEDSGITKHGMQRFPVMAPPSVHNSLRRWPAERPLRRSRRLQGLEPEMPDGLQPPKRRRVVRP</sequence>